<keyword evidence="2" id="KW-0732">Signal</keyword>
<dbReference type="PROSITE" id="PS51257">
    <property type="entry name" value="PROKAR_LIPOPROTEIN"/>
    <property type="match status" value="1"/>
</dbReference>
<dbReference type="AlphaFoldDB" id="A0A918XXQ5"/>
<protein>
    <recommendedName>
        <fullName evidence="5">Lipoprotein</fullName>
    </recommendedName>
</protein>
<feature type="region of interest" description="Disordered" evidence="1">
    <location>
        <begin position="76"/>
        <end position="99"/>
    </location>
</feature>
<feature type="compositionally biased region" description="Low complexity" evidence="1">
    <location>
        <begin position="90"/>
        <end position="99"/>
    </location>
</feature>
<sequence>MAERTALLARVGRSAGVSALAVAMLAGCAEVQNAVNDVSNAFQPKQEEPALPPPTSYCYRTLGKVNCYSQPLPGDQSNRLIGYQGPPPRSTSGTGPLSP</sequence>
<dbReference type="RefSeq" id="WP_189994771.1">
    <property type="nucleotide sequence ID" value="NZ_BMZS01000013.1"/>
</dbReference>
<evidence type="ECO:0000256" key="2">
    <source>
        <dbReference type="SAM" id="SignalP"/>
    </source>
</evidence>
<keyword evidence="4" id="KW-1185">Reference proteome</keyword>
<feature type="chain" id="PRO_5038117148" description="Lipoprotein" evidence="2">
    <location>
        <begin position="35"/>
        <end position="99"/>
    </location>
</feature>
<evidence type="ECO:0000313" key="3">
    <source>
        <dbReference type="EMBL" id="GHD61774.1"/>
    </source>
</evidence>
<reference evidence="3" key="2">
    <citation type="submission" date="2020-09" db="EMBL/GenBank/DDBJ databases">
        <authorList>
            <person name="Sun Q."/>
            <person name="Kim S."/>
        </authorList>
    </citation>
    <scope>NUCLEOTIDE SEQUENCE</scope>
    <source>
        <strain evidence="3">KCTC 42651</strain>
    </source>
</reference>
<evidence type="ECO:0000313" key="4">
    <source>
        <dbReference type="Proteomes" id="UP000630353"/>
    </source>
</evidence>
<proteinExistence type="predicted"/>
<organism evidence="3 4">
    <name type="scientific">Thalassobaculum fulvum</name>
    <dbReference type="NCBI Taxonomy" id="1633335"/>
    <lineage>
        <taxon>Bacteria</taxon>
        <taxon>Pseudomonadati</taxon>
        <taxon>Pseudomonadota</taxon>
        <taxon>Alphaproteobacteria</taxon>
        <taxon>Rhodospirillales</taxon>
        <taxon>Thalassobaculaceae</taxon>
        <taxon>Thalassobaculum</taxon>
    </lineage>
</organism>
<gene>
    <name evidence="3" type="ORF">GCM10017083_49590</name>
</gene>
<dbReference type="Proteomes" id="UP000630353">
    <property type="component" value="Unassembled WGS sequence"/>
</dbReference>
<feature type="signal peptide" evidence="2">
    <location>
        <begin position="1"/>
        <end position="34"/>
    </location>
</feature>
<evidence type="ECO:0008006" key="5">
    <source>
        <dbReference type="Google" id="ProtNLM"/>
    </source>
</evidence>
<evidence type="ECO:0000256" key="1">
    <source>
        <dbReference type="SAM" id="MobiDB-lite"/>
    </source>
</evidence>
<reference evidence="3" key="1">
    <citation type="journal article" date="2014" name="Int. J. Syst. Evol. Microbiol.">
        <title>Complete genome sequence of Corynebacterium casei LMG S-19264T (=DSM 44701T), isolated from a smear-ripened cheese.</title>
        <authorList>
            <consortium name="US DOE Joint Genome Institute (JGI-PGF)"/>
            <person name="Walter F."/>
            <person name="Albersmeier A."/>
            <person name="Kalinowski J."/>
            <person name="Ruckert C."/>
        </authorList>
    </citation>
    <scope>NUCLEOTIDE SEQUENCE</scope>
    <source>
        <strain evidence="3">KCTC 42651</strain>
    </source>
</reference>
<accession>A0A918XXQ5</accession>
<comment type="caution">
    <text evidence="3">The sequence shown here is derived from an EMBL/GenBank/DDBJ whole genome shotgun (WGS) entry which is preliminary data.</text>
</comment>
<name>A0A918XXQ5_9PROT</name>
<dbReference type="EMBL" id="BMZS01000013">
    <property type="protein sequence ID" value="GHD61774.1"/>
    <property type="molecule type" value="Genomic_DNA"/>
</dbReference>